<evidence type="ECO:0000313" key="1">
    <source>
        <dbReference type="EMBL" id="TFW31371.1"/>
    </source>
</evidence>
<reference evidence="1 2" key="1">
    <citation type="submission" date="2019-03" db="EMBL/GenBank/DDBJ databases">
        <title>Draft Genome Sequence of Duganella callidus sp. nov., a Novel Duganella Species Isolated from Cultivated Soil.</title>
        <authorList>
            <person name="Raths R."/>
            <person name="Peta V."/>
            <person name="Bucking H."/>
        </authorList>
    </citation>
    <scope>NUCLEOTIDE SEQUENCE [LARGE SCALE GENOMIC DNA]</scope>
    <source>
        <strain evidence="1 2">DN04</strain>
    </source>
</reference>
<accession>A0A4Y9T0K2</accession>
<dbReference type="RefSeq" id="WP_135199565.1">
    <property type="nucleotide sequence ID" value="NZ_SPVG01000005.1"/>
</dbReference>
<dbReference type="AlphaFoldDB" id="A0A4Y9T0K2"/>
<keyword evidence="2" id="KW-1185">Reference proteome</keyword>
<dbReference type="Proteomes" id="UP000297729">
    <property type="component" value="Unassembled WGS sequence"/>
</dbReference>
<proteinExistence type="predicted"/>
<comment type="caution">
    <text evidence="1">The sequence shown here is derived from an EMBL/GenBank/DDBJ whole genome shotgun (WGS) entry which is preliminary data.</text>
</comment>
<protein>
    <submittedName>
        <fullName evidence="1">Uncharacterized protein</fullName>
    </submittedName>
</protein>
<gene>
    <name evidence="1" type="ORF">E4L98_00300</name>
</gene>
<organism evidence="1 2">
    <name type="scientific">Duganella callida</name>
    <dbReference type="NCBI Taxonomy" id="2561932"/>
    <lineage>
        <taxon>Bacteria</taxon>
        <taxon>Pseudomonadati</taxon>
        <taxon>Pseudomonadota</taxon>
        <taxon>Betaproteobacteria</taxon>
        <taxon>Burkholderiales</taxon>
        <taxon>Oxalobacteraceae</taxon>
        <taxon>Telluria group</taxon>
        <taxon>Duganella</taxon>
    </lineage>
</organism>
<dbReference type="EMBL" id="SPVG01000005">
    <property type="protein sequence ID" value="TFW31371.1"/>
    <property type="molecule type" value="Genomic_DNA"/>
</dbReference>
<sequence>MAARIAAPAAALAVLVAAIPAVIERCQRRSVIQVAELIEQDDWQQVERDRPTRIDLACDTAP</sequence>
<evidence type="ECO:0000313" key="2">
    <source>
        <dbReference type="Proteomes" id="UP000297729"/>
    </source>
</evidence>
<name>A0A4Y9T0K2_9BURK</name>